<name>A0AAW5KPI7_9FIRM</name>
<dbReference type="Proteomes" id="UP001206236">
    <property type="component" value="Unassembled WGS sequence"/>
</dbReference>
<dbReference type="EMBL" id="JANGCN010000019">
    <property type="protein sequence ID" value="MCQ5153517.1"/>
    <property type="molecule type" value="Genomic_DNA"/>
</dbReference>
<dbReference type="AlphaFoldDB" id="A0AAW5KPI7"/>
<comment type="caution">
    <text evidence="1">The sequence shown here is derived from an EMBL/GenBank/DDBJ whole genome shotgun (WGS) entry which is preliminary data.</text>
</comment>
<reference evidence="1" key="1">
    <citation type="submission" date="2022-06" db="EMBL/GenBank/DDBJ databases">
        <title>Isolation of gut microbiota from human fecal samples.</title>
        <authorList>
            <person name="Pamer E.G."/>
            <person name="Barat B."/>
            <person name="Waligurski E."/>
            <person name="Medina S."/>
            <person name="Paddock L."/>
            <person name="Mostad J."/>
        </authorList>
    </citation>
    <scope>NUCLEOTIDE SEQUENCE</scope>
    <source>
        <strain evidence="1">DFI.5.57</strain>
    </source>
</reference>
<gene>
    <name evidence="1" type="ORF">NE632_09380</name>
</gene>
<evidence type="ECO:0000313" key="2">
    <source>
        <dbReference type="Proteomes" id="UP001206236"/>
    </source>
</evidence>
<protein>
    <submittedName>
        <fullName evidence="1">Uncharacterized protein</fullName>
    </submittedName>
</protein>
<sequence length="89" mass="10408">MEKAKEWIDSACEWCKDLWNKIIDFDFFNFIGKLIHSEGFRNFVTFAVGTFYQIGGIWLIKKIAELGTIAAVFVRKHPILSSYMKEKNL</sequence>
<organism evidence="1 2">
    <name type="scientific">Ruminococcus bicirculans</name>
    <name type="common">ex Wegman et al. 2014</name>
    <dbReference type="NCBI Taxonomy" id="1160721"/>
    <lineage>
        <taxon>Bacteria</taxon>
        <taxon>Bacillati</taxon>
        <taxon>Bacillota</taxon>
        <taxon>Clostridia</taxon>
        <taxon>Eubacteriales</taxon>
        <taxon>Oscillospiraceae</taxon>
        <taxon>Ruminococcus</taxon>
    </lineage>
</organism>
<accession>A0AAW5KPI7</accession>
<evidence type="ECO:0000313" key="1">
    <source>
        <dbReference type="EMBL" id="MCQ5153517.1"/>
    </source>
</evidence>
<proteinExistence type="predicted"/>
<dbReference type="RefSeq" id="WP_256322192.1">
    <property type="nucleotide sequence ID" value="NZ_JANGCN010000019.1"/>
</dbReference>